<protein>
    <recommendedName>
        <fullName evidence="3">GIY-YIG domain-containing protein</fullName>
    </recommendedName>
</protein>
<proteinExistence type="predicted"/>
<dbReference type="EMBL" id="CP137624">
    <property type="protein sequence ID" value="WPK11275.1"/>
    <property type="molecule type" value="Genomic_DNA"/>
</dbReference>
<keyword evidence="2" id="KW-1185">Reference proteome</keyword>
<dbReference type="Proteomes" id="UP001322664">
    <property type="component" value="Chromosome"/>
</dbReference>
<sequence length="159" mass="18500">MSKVHTIDKKHLEQLVTSCQAELLVSEPILFHYPDTLVGKDVDWDNYTNRIKLLNADLLRRLKHNANIYAIHVKEKNSSWQVVYIGQRKSKNIRERMIQHLVKKNKSTGSKLLEVKDIILNGGQIGVSFTKVEPESLRLYVEETMIQQNSQALIWNKHK</sequence>
<name>A0ABZ0RUW6_9BACI</name>
<accession>A0ABZ0RUW6</accession>
<evidence type="ECO:0000313" key="1">
    <source>
        <dbReference type="EMBL" id="WPK11275.1"/>
    </source>
</evidence>
<dbReference type="RefSeq" id="WP_319836334.1">
    <property type="nucleotide sequence ID" value="NZ_CP137624.1"/>
</dbReference>
<organism evidence="1 2">
    <name type="scientific">Lysinibacillus louembei</name>
    <dbReference type="NCBI Taxonomy" id="1470088"/>
    <lineage>
        <taxon>Bacteria</taxon>
        <taxon>Bacillati</taxon>
        <taxon>Bacillota</taxon>
        <taxon>Bacilli</taxon>
        <taxon>Bacillales</taxon>
        <taxon>Bacillaceae</taxon>
        <taxon>Lysinibacillus</taxon>
    </lineage>
</organism>
<gene>
    <name evidence="1" type="ORF">R6U77_15480</name>
</gene>
<reference evidence="1 2" key="1">
    <citation type="submission" date="2023-09" db="EMBL/GenBank/DDBJ databases">
        <authorList>
            <person name="Page C.A."/>
            <person name="Perez-Diaz I.M."/>
        </authorList>
    </citation>
    <scope>NUCLEOTIDE SEQUENCE [LARGE SCALE GENOMIC DNA]</scope>
    <source>
        <strain evidence="1 2">Ll15</strain>
    </source>
</reference>
<evidence type="ECO:0008006" key="3">
    <source>
        <dbReference type="Google" id="ProtNLM"/>
    </source>
</evidence>
<evidence type="ECO:0000313" key="2">
    <source>
        <dbReference type="Proteomes" id="UP001322664"/>
    </source>
</evidence>